<reference evidence="1 2" key="1">
    <citation type="journal article" date="2011" name="Int. J. Syst. Evol. Microbiol.">
        <title>Hymenobacter yonginensis sp. nov., isolated from a mesotrophic artificial lake.</title>
        <authorList>
            <person name="Joung Y."/>
            <person name="Cho S.H."/>
            <person name="Kim H."/>
            <person name="Kim S.B."/>
            <person name="Joh K."/>
        </authorList>
    </citation>
    <scope>NUCLEOTIDE SEQUENCE [LARGE SCALE GENOMIC DNA]</scope>
    <source>
        <strain evidence="1 2">KCTC 22745</strain>
    </source>
</reference>
<sequence>MILRLLDIRAQYEPDLHLLRFQWHPTQPGLRHFRASMNRVAQLVEQGTVHSAILDLHQLPNLGLEEQFWLTTTWLPRVSVPAIQQIALVLPTSNMYNQMVVESLIRVSRHFIHYDIQFFANIESALDWSLGDARASALPQLQHAWHHAPAPPQLQPVPVSIAS</sequence>
<protein>
    <recommendedName>
        <fullName evidence="3">STAS/SEC14 domain-containing protein</fullName>
    </recommendedName>
</protein>
<proteinExistence type="predicted"/>
<dbReference type="Proteomes" id="UP001211872">
    <property type="component" value="Chromosome"/>
</dbReference>
<evidence type="ECO:0000313" key="2">
    <source>
        <dbReference type="Proteomes" id="UP001211872"/>
    </source>
</evidence>
<accession>A0ABY7PUD5</accession>
<dbReference type="EMBL" id="CP115396">
    <property type="protein sequence ID" value="WBO86547.1"/>
    <property type="molecule type" value="Genomic_DNA"/>
</dbReference>
<name>A0ABY7PUD5_9BACT</name>
<dbReference type="RefSeq" id="WP_270129162.1">
    <property type="nucleotide sequence ID" value="NZ_CP115396.1"/>
</dbReference>
<evidence type="ECO:0000313" key="1">
    <source>
        <dbReference type="EMBL" id="WBO86547.1"/>
    </source>
</evidence>
<organism evidence="1 2">
    <name type="scientific">Hymenobacter yonginensis</name>
    <dbReference type="NCBI Taxonomy" id="748197"/>
    <lineage>
        <taxon>Bacteria</taxon>
        <taxon>Pseudomonadati</taxon>
        <taxon>Bacteroidota</taxon>
        <taxon>Cytophagia</taxon>
        <taxon>Cytophagales</taxon>
        <taxon>Hymenobacteraceae</taxon>
        <taxon>Hymenobacter</taxon>
    </lineage>
</organism>
<keyword evidence="2" id="KW-1185">Reference proteome</keyword>
<gene>
    <name evidence="1" type="ORF">O9Z63_09850</name>
</gene>
<evidence type="ECO:0008006" key="3">
    <source>
        <dbReference type="Google" id="ProtNLM"/>
    </source>
</evidence>